<dbReference type="RefSeq" id="WP_046372906.1">
    <property type="nucleotide sequence ID" value="NZ_CAMKPF010000005.1"/>
</dbReference>
<dbReference type="AlphaFoldDB" id="A0A379YFD3"/>
<keyword evidence="1" id="KW-0378">Hydrolase</keyword>
<proteinExistence type="predicted"/>
<dbReference type="Pfam" id="PF07191">
    <property type="entry name" value="Zn_ribbon_6"/>
    <property type="match status" value="1"/>
</dbReference>
<reference evidence="1 2" key="1">
    <citation type="submission" date="2018-11" db="EMBL/GenBank/DDBJ databases">
        <title>The first complete genome of Serratia liquefaciens isolated from metalophyte plant revel distinctness adaptive mechanisms in an extreme habitat.</title>
        <authorList>
            <person name="Caneschi W.L."/>
            <person name="Sanchez A.B."/>
            <person name="Felestrino E.B."/>
            <person name="Assis R.A.B."/>
            <person name="Lemes C.G.C."/>
            <person name="Cordeiro I.F."/>
            <person name="Fonseca N.P."/>
            <person name="Villa M."/>
            <person name="Vieira I.T."/>
            <person name="Moraes L.A."/>
            <person name="Kamino L.H.Y."/>
            <person name="do Carmo F."/>
            <person name="Garcia C.M."/>
            <person name="Almeida N.F."/>
            <person name="Silva R.S."/>
            <person name="Ferro J.A."/>
            <person name="Ferro M.I.T."/>
            <person name="Varani A.M."/>
            <person name="Ferreira R.M."/>
            <person name="dos Santos V.L."/>
            <person name="Silva U.C."/>
            <person name="Setubal J.C."/>
            <person name="Moreira L.M."/>
        </authorList>
    </citation>
    <scope>NUCLEOTIDE SEQUENCE [LARGE SCALE GENOMIC DNA]</scope>
    <source>
        <strain evidence="1 2">FG3</strain>
    </source>
</reference>
<dbReference type="GO" id="GO:0004386">
    <property type="term" value="F:helicase activity"/>
    <property type="evidence" value="ECO:0007669"/>
    <property type="project" value="UniProtKB-KW"/>
</dbReference>
<dbReference type="InterPro" id="IPR010807">
    <property type="entry name" value="YfgJ-like"/>
</dbReference>
<sequence length="77" mass="8854">MEALCPQCHQAMQWVKGHYHCEACHSDYRQLAECPECRQPLQELKACGAVDYLCQNGHGLISKKRVLFSYTPWVEGE</sequence>
<dbReference type="Gene3D" id="2.10.290.10">
    <property type="entry name" value="YfgJ-like"/>
    <property type="match status" value="1"/>
</dbReference>
<gene>
    <name evidence="1" type="ORF">EGO53_02460</name>
</gene>
<keyword evidence="1" id="KW-0547">Nucleotide-binding</keyword>
<dbReference type="InterPro" id="IPR029037">
    <property type="entry name" value="DUF1407/YfgJ-like_sf"/>
</dbReference>
<name>A0A379YFD3_SERLI</name>
<accession>A0A515CRE4</accession>
<protein>
    <submittedName>
        <fullName evidence="1">Primosomal protein N' (Replication factor Y)-superfamily II helicase</fullName>
    </submittedName>
</protein>
<dbReference type="Proteomes" id="UP000317572">
    <property type="component" value="Chromosome"/>
</dbReference>
<accession>A0A379YFD3</accession>
<organism evidence="1 2">
    <name type="scientific">Serratia liquefaciens</name>
    <dbReference type="NCBI Taxonomy" id="614"/>
    <lineage>
        <taxon>Bacteria</taxon>
        <taxon>Pseudomonadati</taxon>
        <taxon>Pseudomonadota</taxon>
        <taxon>Gammaproteobacteria</taxon>
        <taxon>Enterobacterales</taxon>
        <taxon>Yersiniaceae</taxon>
        <taxon>Serratia</taxon>
    </lineage>
</organism>
<keyword evidence="1" id="KW-0067">ATP-binding</keyword>
<evidence type="ECO:0000313" key="2">
    <source>
        <dbReference type="Proteomes" id="UP000317572"/>
    </source>
</evidence>
<evidence type="ECO:0000313" key="1">
    <source>
        <dbReference type="EMBL" id="QDL30722.1"/>
    </source>
</evidence>
<keyword evidence="1" id="KW-0347">Helicase</keyword>
<dbReference type="SUPFAM" id="SSF161187">
    <property type="entry name" value="YfgJ-like"/>
    <property type="match status" value="1"/>
</dbReference>
<dbReference type="EMBL" id="CP033893">
    <property type="protein sequence ID" value="QDL30722.1"/>
    <property type="molecule type" value="Genomic_DNA"/>
</dbReference>